<proteinExistence type="predicted"/>
<evidence type="ECO:0000313" key="3">
    <source>
        <dbReference type="Proteomes" id="UP000296159"/>
    </source>
</evidence>
<keyword evidence="1" id="KW-1133">Transmembrane helix</keyword>
<accession>A0A2U1UAW7</accession>
<name>A0A2U1UAW7_9GAMM</name>
<keyword evidence="3" id="KW-1185">Reference proteome</keyword>
<feature type="transmembrane region" description="Helical" evidence="1">
    <location>
        <begin position="106"/>
        <end position="130"/>
    </location>
</feature>
<dbReference type="Proteomes" id="UP000296159">
    <property type="component" value="Unassembled WGS sequence"/>
</dbReference>
<sequence length="174" mass="20107">MSLCSRTWARVNGRFMLLKQYFERKIKWEPSDLQLSAVTRNKTFFTAVFYEYALCTLIIGFVLQPLLKFANPVYAFGTGVVLALTVRQIYRVNVVSTVFPRLKRWLSVFFMIVLSVIFAVMAGLLLGFAFSNSIAHDEYCLSLQTRIQRGNDSEANSTIFSNMQCRVQLPERRY</sequence>
<keyword evidence="1" id="KW-0812">Transmembrane</keyword>
<feature type="transmembrane region" description="Helical" evidence="1">
    <location>
        <begin position="69"/>
        <end position="86"/>
    </location>
</feature>
<reference evidence="2 3" key="1">
    <citation type="submission" date="2018-04" db="EMBL/GenBank/DDBJ databases">
        <title>Brenneria corticis sp.nov.</title>
        <authorList>
            <person name="Li Y."/>
        </authorList>
    </citation>
    <scope>NUCLEOTIDE SEQUENCE [LARGE SCALE GENOMIC DNA]</scope>
    <source>
        <strain evidence="2 3">CFCC 11842</strain>
    </source>
</reference>
<evidence type="ECO:0000256" key="1">
    <source>
        <dbReference type="SAM" id="Phobius"/>
    </source>
</evidence>
<gene>
    <name evidence="2" type="ORF">DDT56_02250</name>
</gene>
<protein>
    <submittedName>
        <fullName evidence="2">Uncharacterized protein</fullName>
    </submittedName>
</protein>
<organism evidence="2 3">
    <name type="scientific">Brenneria corticis</name>
    <dbReference type="NCBI Taxonomy" id="2173106"/>
    <lineage>
        <taxon>Bacteria</taxon>
        <taxon>Pseudomonadati</taxon>
        <taxon>Pseudomonadota</taxon>
        <taxon>Gammaproteobacteria</taxon>
        <taxon>Enterobacterales</taxon>
        <taxon>Pectobacteriaceae</taxon>
        <taxon>Brenneria</taxon>
    </lineage>
</organism>
<feature type="transmembrane region" description="Helical" evidence="1">
    <location>
        <begin position="44"/>
        <end position="63"/>
    </location>
</feature>
<dbReference type="AlphaFoldDB" id="A0A2U1UAW7"/>
<dbReference type="EMBL" id="QDKH01000003">
    <property type="protein sequence ID" value="PWC18803.1"/>
    <property type="molecule type" value="Genomic_DNA"/>
</dbReference>
<evidence type="ECO:0000313" key="2">
    <source>
        <dbReference type="EMBL" id="PWC18803.1"/>
    </source>
</evidence>
<keyword evidence="1" id="KW-0472">Membrane</keyword>
<comment type="caution">
    <text evidence="2">The sequence shown here is derived from an EMBL/GenBank/DDBJ whole genome shotgun (WGS) entry which is preliminary data.</text>
</comment>